<keyword evidence="12" id="KW-1185">Reference proteome</keyword>
<comment type="similarity">
    <text evidence="2 10">Belongs to the PduL family.</text>
</comment>
<dbReference type="PIRSF" id="PIRSF010130">
    <property type="entry name" value="PduL"/>
    <property type="match status" value="1"/>
</dbReference>
<comment type="pathway">
    <text evidence="10">Polyol metabolism; 1,2-propanediol degradation.</text>
</comment>
<proteinExistence type="inferred from homology"/>
<dbReference type="PANTHER" id="PTHR39453">
    <property type="entry name" value="PHOSPHATE PROPANOYLTRANSFERASE"/>
    <property type="match status" value="1"/>
</dbReference>
<keyword evidence="6" id="KW-0479">Metal-binding</keyword>
<evidence type="ECO:0000256" key="4">
    <source>
        <dbReference type="ARBA" id="ARBA00020837"/>
    </source>
</evidence>
<evidence type="ECO:0000256" key="5">
    <source>
        <dbReference type="ARBA" id="ARBA00022679"/>
    </source>
</evidence>
<dbReference type="Proteomes" id="UP000377798">
    <property type="component" value="Unassembled WGS sequence"/>
</dbReference>
<protein>
    <recommendedName>
        <fullName evidence="4 10">Phosphate propanoyltransferase</fullName>
        <ecNumber evidence="3 10">2.3.1.222</ecNumber>
    </recommendedName>
</protein>
<dbReference type="UniPathway" id="UPA00621"/>
<dbReference type="PANTHER" id="PTHR39453:SF1">
    <property type="entry name" value="PHOSPHATE PROPANOYLTRANSFERASE"/>
    <property type="match status" value="1"/>
</dbReference>
<dbReference type="GO" id="GO:0051144">
    <property type="term" value="P:1,2-propanediol catabolic process"/>
    <property type="evidence" value="ECO:0007669"/>
    <property type="project" value="UniProtKB-UniPathway"/>
</dbReference>
<name>A0A8H2M8Q5_9FIRM</name>
<keyword evidence="5 10" id="KW-0808">Transferase</keyword>
<evidence type="ECO:0000256" key="1">
    <source>
        <dbReference type="ARBA" id="ARBA00001947"/>
    </source>
</evidence>
<comment type="function">
    <text evidence="10">Involved in 1,2-propanediol (1,2-PD) degradation by catalyzing the conversion of propanoyl-CoA to propanoyl-phosphate.</text>
</comment>
<keyword evidence="7" id="KW-0862">Zinc</keyword>
<dbReference type="GO" id="GO:0016747">
    <property type="term" value="F:acyltransferase activity, transferring groups other than amino-acyl groups"/>
    <property type="evidence" value="ECO:0007669"/>
    <property type="project" value="InterPro"/>
</dbReference>
<evidence type="ECO:0000256" key="10">
    <source>
        <dbReference type="PIRNR" id="PIRNR010130"/>
    </source>
</evidence>
<accession>A0A8H2M8Q5</accession>
<dbReference type="EC" id="2.3.1.222" evidence="3 10"/>
<dbReference type="NCBIfam" id="NF011652">
    <property type="entry name" value="PRK15070.1"/>
    <property type="match status" value="1"/>
</dbReference>
<evidence type="ECO:0000256" key="6">
    <source>
        <dbReference type="ARBA" id="ARBA00022723"/>
    </source>
</evidence>
<evidence type="ECO:0000256" key="2">
    <source>
        <dbReference type="ARBA" id="ARBA00007342"/>
    </source>
</evidence>
<evidence type="ECO:0000313" key="11">
    <source>
        <dbReference type="EMBL" id="VFB17268.1"/>
    </source>
</evidence>
<comment type="catalytic activity">
    <reaction evidence="9 10">
        <text>propanoyl-CoA + phosphate = propanoyl phosphate + CoA</text>
        <dbReference type="Rhea" id="RHEA:28046"/>
        <dbReference type="ChEBI" id="CHEBI:43474"/>
        <dbReference type="ChEBI" id="CHEBI:57287"/>
        <dbReference type="ChEBI" id="CHEBI:57392"/>
        <dbReference type="ChEBI" id="CHEBI:58933"/>
        <dbReference type="EC" id="2.3.1.222"/>
    </reaction>
</comment>
<comment type="cofactor">
    <cofactor evidence="1">
        <name>Zn(2+)</name>
        <dbReference type="ChEBI" id="CHEBI:29105"/>
    </cofactor>
</comment>
<gene>
    <name evidence="11" type="primary">pduL</name>
    <name evidence="11" type="ORF">NCTC13150_01855</name>
</gene>
<dbReference type="GO" id="GO:0046872">
    <property type="term" value="F:metal ion binding"/>
    <property type="evidence" value="ECO:0007669"/>
    <property type="project" value="UniProtKB-KW"/>
</dbReference>
<comment type="caution">
    <text evidence="11">The sequence shown here is derived from an EMBL/GenBank/DDBJ whole genome shotgun (WGS) entry which is preliminary data.</text>
</comment>
<evidence type="ECO:0000313" key="12">
    <source>
        <dbReference type="Proteomes" id="UP000377798"/>
    </source>
</evidence>
<organism evidence="11 12">
    <name type="scientific">Urinicoccus massiliensis</name>
    <dbReference type="NCBI Taxonomy" id="1723382"/>
    <lineage>
        <taxon>Bacteria</taxon>
        <taxon>Bacillati</taxon>
        <taxon>Bacillota</taxon>
        <taxon>Tissierellia</taxon>
        <taxon>Tissierellales</taxon>
        <taxon>Peptoniphilaceae</taxon>
        <taxon>Urinicoccus</taxon>
    </lineage>
</organism>
<evidence type="ECO:0000256" key="3">
    <source>
        <dbReference type="ARBA" id="ARBA00012206"/>
    </source>
</evidence>
<sequence>MLKEHTREQIQKAIYEVLSENLFVPVGVSNRHVHVDQATCDILFGKGHGLTVKAPVKQKGQFAANEKVDLVSPKGRIEGVRILGPVRSANQVEVSLADARALRLNVPIRDSGDHSGTPGITLVGPQGSVTIDKGVIVAARHIHVPSDLAKQYGIVDGQIAEVDIGGQRGLRYKNVLLRVREDFALEMHLDVEEANAAGLKNGDFARVIL</sequence>
<dbReference type="Pfam" id="PF06130">
    <property type="entry name" value="PTAC"/>
    <property type="match status" value="1"/>
</dbReference>
<dbReference type="RefSeq" id="WP_081944273.1">
    <property type="nucleotide sequence ID" value="NZ_CAACYI010000001.1"/>
</dbReference>
<evidence type="ECO:0000256" key="9">
    <source>
        <dbReference type="ARBA" id="ARBA00047589"/>
    </source>
</evidence>
<evidence type="ECO:0000256" key="7">
    <source>
        <dbReference type="ARBA" id="ARBA00022833"/>
    </source>
</evidence>
<reference evidence="11 12" key="1">
    <citation type="submission" date="2019-02" db="EMBL/GenBank/DDBJ databases">
        <authorList>
            <consortium name="Pathogen Informatics"/>
        </authorList>
    </citation>
    <scope>NUCLEOTIDE SEQUENCE [LARGE SCALE GENOMIC DNA]</scope>
    <source>
        <strain evidence="11 12">3012STDY7089603</strain>
    </source>
</reference>
<keyword evidence="8 10" id="KW-0012">Acyltransferase</keyword>
<dbReference type="InterPro" id="IPR008300">
    <property type="entry name" value="PTAC"/>
</dbReference>
<evidence type="ECO:0000256" key="8">
    <source>
        <dbReference type="ARBA" id="ARBA00023315"/>
    </source>
</evidence>
<dbReference type="EMBL" id="CAACYI010000001">
    <property type="protein sequence ID" value="VFB17268.1"/>
    <property type="molecule type" value="Genomic_DNA"/>
</dbReference>
<dbReference type="AlphaFoldDB" id="A0A8H2M8Q5"/>